<accession>A0ABD3SZH6</accession>
<dbReference type="PANTHER" id="PTHR47447">
    <property type="entry name" value="OS03G0856100 PROTEIN"/>
    <property type="match status" value="1"/>
</dbReference>
<comment type="similarity">
    <text evidence="1">Belongs to the PPR family. P subfamily.</text>
</comment>
<sequence length="860" mass="99199">MLTLRHARKSRAYLYPSSSLYTLSSFSTSSIGSTPEIHKNGAVNYFREWFMSRKKPLFDHIFEILRTQDDFSADSSLSRFNLHISETLVLDVLNYEKNDVLSCLKFFDWSGRQRGFHHTRATFNAIFRILSKAKLMALMLDFLKHYMKQHYVHNVTYHGILVVGYAVAGRCDVALQVFGKMRFSGTDLDGFAYHVLLNSLVEQGYFDVVETLAREIRTRGYQNEATHSIMMKSFSKQNELEKGEEYLRGLVVGDNMAQLSGSAVANFVAALCKNNQFKKAGLLVEEFRKMGTVSMEPAYGVWIRELVNAGKLDGALEFLKDKRAVEGYVPDVFRYNTLICRLLRENRFEDMFDLLVEMKEKEILPDDVTMNAVLCLLCKVGRMDIAMDLYNSREEFGLSVNCMAYNYLINTLLGDVSVDEAYRVLRNSIEQGYFPGEKTFLIIADSLCREGKQDKMRELVHFTLDRNILPNNVTYDKLIMTLCKASRVDDGYWVHNLLNSLNKASRKGTYTNLVSGFSKSNRAEIAARLLLEMQEKGYTPSHKLVREVISSICKKDDPEKLVYRFLEVQLAIRKLRPIVVYFMFIEGAGLAKKPELARQVHEMMRRSGLIHWKSDLLLLQSYLKSEKVPHALHLFQDLSVRWRSKRKLWHTMIVGLCKANKPKHAAELLVDMKSIKLTPSIQCYEELIKSYCDLQQYHIAVDLVNEMTQMGRPVTSFIGNVFLLHALKSRKLYNAWATYSSYTHNLTPTSWMLGHLIGVFSGCVEGDYDVEEVEKLIGQCFNIDVYTNNMLLRRSSMHGMEHACRFFDRLCERGYEPNRWSYDIIVHGFAKDGRNAEARKWLAEMIRKGFDLTDATQRII</sequence>
<evidence type="ECO:0000256" key="1">
    <source>
        <dbReference type="ARBA" id="ARBA00007626"/>
    </source>
</evidence>
<dbReference type="NCBIfam" id="TIGR00756">
    <property type="entry name" value="PPR"/>
    <property type="match status" value="4"/>
</dbReference>
<dbReference type="InterPro" id="IPR011990">
    <property type="entry name" value="TPR-like_helical_dom_sf"/>
</dbReference>
<dbReference type="Proteomes" id="UP001634393">
    <property type="component" value="Unassembled WGS sequence"/>
</dbReference>
<dbReference type="PANTHER" id="PTHR47447:SF28">
    <property type="entry name" value="PENTACOTRIPEPTIDE-REPEAT REGION OF PRORP DOMAIN-CONTAINING PROTEIN"/>
    <property type="match status" value="1"/>
</dbReference>
<feature type="repeat" description="PPR" evidence="3">
    <location>
        <begin position="506"/>
        <end position="540"/>
    </location>
</feature>
<evidence type="ECO:0000313" key="4">
    <source>
        <dbReference type="EMBL" id="KAL3830049.1"/>
    </source>
</evidence>
<gene>
    <name evidence="4" type="ORF">ACJIZ3_018851</name>
</gene>
<evidence type="ECO:0000313" key="5">
    <source>
        <dbReference type="Proteomes" id="UP001634393"/>
    </source>
</evidence>
<protein>
    <recommendedName>
        <fullName evidence="6">Pentatricopeptide repeat-containing protein</fullName>
    </recommendedName>
</protein>
<feature type="repeat" description="PPR" evidence="3">
    <location>
        <begin position="366"/>
        <end position="400"/>
    </location>
</feature>
<keyword evidence="2" id="KW-0677">Repeat</keyword>
<dbReference type="InterPro" id="IPR002885">
    <property type="entry name" value="PPR_rpt"/>
</dbReference>
<evidence type="ECO:0000256" key="2">
    <source>
        <dbReference type="ARBA" id="ARBA00022737"/>
    </source>
</evidence>
<feature type="repeat" description="PPR" evidence="3">
    <location>
        <begin position="645"/>
        <end position="679"/>
    </location>
</feature>
<dbReference type="Pfam" id="PF01535">
    <property type="entry name" value="PPR"/>
    <property type="match status" value="4"/>
</dbReference>
<feature type="repeat" description="PPR" evidence="3">
    <location>
        <begin position="818"/>
        <end position="852"/>
    </location>
</feature>
<reference evidence="4 5" key="1">
    <citation type="submission" date="2024-12" db="EMBL/GenBank/DDBJ databases">
        <title>The unique morphological basis and parallel evolutionary history of personate flowers in Penstemon.</title>
        <authorList>
            <person name="Depatie T.H."/>
            <person name="Wessinger C.A."/>
        </authorList>
    </citation>
    <scope>NUCLEOTIDE SEQUENCE [LARGE SCALE GENOMIC DNA]</scope>
    <source>
        <strain evidence="4">WTNN_2</strain>
        <tissue evidence="4">Leaf</tissue>
    </source>
</reference>
<name>A0ABD3SZH6_9LAMI</name>
<proteinExistence type="inferred from homology"/>
<dbReference type="Gene3D" id="1.25.40.10">
    <property type="entry name" value="Tetratricopeptide repeat domain"/>
    <property type="match status" value="5"/>
</dbReference>
<feature type="repeat" description="PPR" evidence="3">
    <location>
        <begin position="331"/>
        <end position="365"/>
    </location>
</feature>
<keyword evidence="5" id="KW-1185">Reference proteome</keyword>
<dbReference type="Pfam" id="PF13041">
    <property type="entry name" value="PPR_2"/>
    <property type="match status" value="1"/>
</dbReference>
<evidence type="ECO:0008006" key="6">
    <source>
        <dbReference type="Google" id="ProtNLM"/>
    </source>
</evidence>
<organism evidence="4 5">
    <name type="scientific">Penstemon smallii</name>
    <dbReference type="NCBI Taxonomy" id="265156"/>
    <lineage>
        <taxon>Eukaryota</taxon>
        <taxon>Viridiplantae</taxon>
        <taxon>Streptophyta</taxon>
        <taxon>Embryophyta</taxon>
        <taxon>Tracheophyta</taxon>
        <taxon>Spermatophyta</taxon>
        <taxon>Magnoliopsida</taxon>
        <taxon>eudicotyledons</taxon>
        <taxon>Gunneridae</taxon>
        <taxon>Pentapetalae</taxon>
        <taxon>asterids</taxon>
        <taxon>lamiids</taxon>
        <taxon>Lamiales</taxon>
        <taxon>Plantaginaceae</taxon>
        <taxon>Cheloneae</taxon>
        <taxon>Penstemon</taxon>
    </lineage>
</organism>
<dbReference type="AlphaFoldDB" id="A0ABD3SZH6"/>
<evidence type="ECO:0000256" key="3">
    <source>
        <dbReference type="PROSITE-ProRule" id="PRU00708"/>
    </source>
</evidence>
<dbReference type="PROSITE" id="PS51375">
    <property type="entry name" value="PPR"/>
    <property type="match status" value="5"/>
</dbReference>
<dbReference type="EMBL" id="JBJXBP010000005">
    <property type="protein sequence ID" value="KAL3830049.1"/>
    <property type="molecule type" value="Genomic_DNA"/>
</dbReference>
<comment type="caution">
    <text evidence="4">The sequence shown here is derived from an EMBL/GenBank/DDBJ whole genome shotgun (WGS) entry which is preliminary data.</text>
</comment>